<feature type="domain" description="UvrD-like helicase ATP-binding" evidence="7">
    <location>
        <begin position="209"/>
        <end position="592"/>
    </location>
</feature>
<gene>
    <name evidence="8" type="primary">helD</name>
    <name evidence="8" type="ORF">QBE51_04790</name>
</gene>
<evidence type="ECO:0000259" key="7">
    <source>
        <dbReference type="PROSITE" id="PS51198"/>
    </source>
</evidence>
<evidence type="ECO:0000256" key="4">
    <source>
        <dbReference type="ARBA" id="ARBA00022840"/>
    </source>
</evidence>
<dbReference type="InterPro" id="IPR000212">
    <property type="entry name" value="DNA_helicase_UvrD/REP"/>
</dbReference>
<organism evidence="8 9">
    <name type="scientific">Defluviitalea saccharophila</name>
    <dbReference type="NCBI Taxonomy" id="879970"/>
    <lineage>
        <taxon>Bacteria</taxon>
        <taxon>Bacillati</taxon>
        <taxon>Bacillota</taxon>
        <taxon>Clostridia</taxon>
        <taxon>Lachnospirales</taxon>
        <taxon>Defluviitaleaceae</taxon>
        <taxon>Defluviitalea</taxon>
    </lineage>
</organism>
<keyword evidence="2 5" id="KW-0378">Hydrolase</keyword>
<keyword evidence="1 5" id="KW-0547">Nucleotide-binding</keyword>
<dbReference type="Gene3D" id="3.40.50.300">
    <property type="entry name" value="P-loop containing nucleotide triphosphate hydrolases"/>
    <property type="match status" value="3"/>
</dbReference>
<dbReference type="PANTHER" id="PTHR11070:SF17">
    <property type="entry name" value="DNA HELICASE IV"/>
    <property type="match status" value="1"/>
</dbReference>
<evidence type="ECO:0000313" key="9">
    <source>
        <dbReference type="Proteomes" id="UP001486565"/>
    </source>
</evidence>
<feature type="binding site" evidence="5">
    <location>
        <begin position="230"/>
        <end position="237"/>
    </location>
    <ligand>
        <name>ATP</name>
        <dbReference type="ChEBI" id="CHEBI:30616"/>
    </ligand>
</feature>
<proteinExistence type="predicted"/>
<evidence type="ECO:0000256" key="6">
    <source>
        <dbReference type="SAM" id="Coils"/>
    </source>
</evidence>
<name>A0ABZ2Y669_9FIRM</name>
<reference evidence="8 9" key="1">
    <citation type="submission" date="2023-03" db="EMBL/GenBank/DDBJ databases">
        <title>Novel Species.</title>
        <authorList>
            <person name="Ma S."/>
        </authorList>
    </citation>
    <scope>NUCLEOTIDE SEQUENCE [LARGE SCALE GENOMIC DNA]</scope>
    <source>
        <strain evidence="8 9">LIND6LT2</strain>
    </source>
</reference>
<accession>A0ABZ2Y669</accession>
<evidence type="ECO:0000256" key="5">
    <source>
        <dbReference type="PROSITE-ProRule" id="PRU00560"/>
    </source>
</evidence>
<dbReference type="RefSeq" id="WP_341877801.1">
    <property type="nucleotide sequence ID" value="NZ_CP121687.1"/>
</dbReference>
<evidence type="ECO:0000256" key="3">
    <source>
        <dbReference type="ARBA" id="ARBA00022806"/>
    </source>
</evidence>
<keyword evidence="4 5" id="KW-0067">ATP-binding</keyword>
<sequence>MHISEAEWRIEKEWLEKVLKEARRQLDENRALKERIKQDGIETQREMWQDIGSVAKDNGLDQLVDFMQLINTMKIQKSSHEFTKKLEEKYEKILLSPYFGRMDFVEDGEENAEKCYIGISNLITEDYEFLVYDWRAPISSMYYEREIGDASYECPEGTIHGKLTLKRHYKIYNGKIEYMFDSSLKIDDEILQDILGRSTDSKMKTIVTTIQREQNRVIRNEEYKNLIVQGPAGSGKTSVALHRVAYLLYKHRDTIKPENIVIFSPNDIFNDYISNVLPELGEENMFQTTFKEYMHTSLGNAVTKESYSEMMEYILDSKNKKTYQRRINNIKFKSSVEFINILKRYVSYLEKEYSRFTDIIIKDKIIIPSKDIEELFYKDYAQLPLKRRLQKIKNRILYLIEPYEKELVEEVSKEMNDSDSSMNQAENMKHSAAVVRNKMKDVYDAIHQMTEFDLIEIYKNLFEKLELFSEGLINHSTEINLEEIKKYTLENLQAGVLYYEDQSPLLYLKGVLGDLPETSNIKYVIIDEAQDYTPLQYEIFYQLFKSANMTILGDLNQSINPYMNVGDYENIAHIFPKEDTCRIDLTKSYRSTMEIARFTSRLLNKEATHEWIERSGDKPIIIGYSDEEEINKRLVEDIEKYKEKGYKSIGIITRTVKEAKEVYNFLKDKTNVHAILKDDDEYISGTVVIPSYLAKGLEFDVALIYNAGDEHYNCEEERLLLYTACTRALHVLCIYYSGELTPLLREAVDMETVFLS</sequence>
<evidence type="ECO:0000256" key="2">
    <source>
        <dbReference type="ARBA" id="ARBA00022801"/>
    </source>
</evidence>
<keyword evidence="9" id="KW-1185">Reference proteome</keyword>
<dbReference type="Pfam" id="PF00580">
    <property type="entry name" value="UvrD-helicase"/>
    <property type="match status" value="1"/>
</dbReference>
<dbReference type="Proteomes" id="UP001486565">
    <property type="component" value="Chromosome"/>
</dbReference>
<dbReference type="InterPro" id="IPR027417">
    <property type="entry name" value="P-loop_NTPase"/>
</dbReference>
<dbReference type="PANTHER" id="PTHR11070">
    <property type="entry name" value="UVRD / RECB / PCRA DNA HELICASE FAMILY MEMBER"/>
    <property type="match status" value="1"/>
</dbReference>
<dbReference type="SUPFAM" id="SSF52540">
    <property type="entry name" value="P-loop containing nucleoside triphosphate hydrolases"/>
    <property type="match status" value="1"/>
</dbReference>
<keyword evidence="6" id="KW-0175">Coiled coil</keyword>
<evidence type="ECO:0000256" key="1">
    <source>
        <dbReference type="ARBA" id="ARBA00022741"/>
    </source>
</evidence>
<dbReference type="InterPro" id="IPR048228">
    <property type="entry name" value="HelD_bacillota"/>
</dbReference>
<dbReference type="InterPro" id="IPR014016">
    <property type="entry name" value="UvrD-like_ATP-bd"/>
</dbReference>
<dbReference type="PROSITE" id="PS51198">
    <property type="entry name" value="UVRD_HELICASE_ATP_BIND"/>
    <property type="match status" value="1"/>
</dbReference>
<evidence type="ECO:0000313" key="8">
    <source>
        <dbReference type="EMBL" id="WZL70843.1"/>
    </source>
</evidence>
<dbReference type="EMBL" id="CP121687">
    <property type="protein sequence ID" value="WZL70843.1"/>
    <property type="molecule type" value="Genomic_DNA"/>
</dbReference>
<keyword evidence="3 5" id="KW-0347">Helicase</keyword>
<protein>
    <submittedName>
        <fullName evidence="8">RNA polymerase recycling motor HelD</fullName>
    </submittedName>
</protein>
<feature type="coiled-coil region" evidence="6">
    <location>
        <begin position="5"/>
        <end position="39"/>
    </location>
</feature>
<dbReference type="NCBIfam" id="NF041464">
    <property type="entry name" value="HelD_BACSU"/>
    <property type="match status" value="1"/>
</dbReference>